<gene>
    <name evidence="1" type="ORF">BpHYR1_005655</name>
</gene>
<dbReference type="EMBL" id="REGN01008154">
    <property type="protein sequence ID" value="RNA04332.1"/>
    <property type="molecule type" value="Genomic_DNA"/>
</dbReference>
<comment type="caution">
    <text evidence="1">The sequence shown here is derived from an EMBL/GenBank/DDBJ whole genome shotgun (WGS) entry which is preliminary data.</text>
</comment>
<feature type="non-terminal residue" evidence="1">
    <location>
        <position position="1"/>
    </location>
</feature>
<evidence type="ECO:0000313" key="2">
    <source>
        <dbReference type="Proteomes" id="UP000276133"/>
    </source>
</evidence>
<evidence type="ECO:0000313" key="1">
    <source>
        <dbReference type="EMBL" id="RNA04332.1"/>
    </source>
</evidence>
<accession>A0A3M7PYR8</accession>
<dbReference type="AlphaFoldDB" id="A0A3M7PYR8"/>
<proteinExistence type="predicted"/>
<reference evidence="1 2" key="1">
    <citation type="journal article" date="2018" name="Sci. Rep.">
        <title>Genomic signatures of local adaptation to the degree of environmental predictability in rotifers.</title>
        <authorList>
            <person name="Franch-Gras L."/>
            <person name="Hahn C."/>
            <person name="Garcia-Roger E.M."/>
            <person name="Carmona M.J."/>
            <person name="Serra M."/>
            <person name="Gomez A."/>
        </authorList>
    </citation>
    <scope>NUCLEOTIDE SEQUENCE [LARGE SCALE GENOMIC DNA]</scope>
    <source>
        <strain evidence="1">HYR1</strain>
    </source>
</reference>
<name>A0A3M7PYR8_BRAPC</name>
<keyword evidence="2" id="KW-1185">Reference proteome</keyword>
<protein>
    <submittedName>
        <fullName evidence="1">Uncharacterized protein</fullName>
    </submittedName>
</protein>
<organism evidence="1 2">
    <name type="scientific">Brachionus plicatilis</name>
    <name type="common">Marine rotifer</name>
    <name type="synonym">Brachionus muelleri</name>
    <dbReference type="NCBI Taxonomy" id="10195"/>
    <lineage>
        <taxon>Eukaryota</taxon>
        <taxon>Metazoa</taxon>
        <taxon>Spiralia</taxon>
        <taxon>Gnathifera</taxon>
        <taxon>Rotifera</taxon>
        <taxon>Eurotatoria</taxon>
        <taxon>Monogononta</taxon>
        <taxon>Pseudotrocha</taxon>
        <taxon>Ploima</taxon>
        <taxon>Brachionidae</taxon>
        <taxon>Brachionus</taxon>
    </lineage>
</organism>
<sequence length="61" mass="7133">HANFNNFIRDIWSSSTKNIPLEIVTTGDNSTNLTSFQTTMMRVEYLRLSKKIKAILCRHLY</sequence>
<dbReference type="Proteomes" id="UP000276133">
    <property type="component" value="Unassembled WGS sequence"/>
</dbReference>